<evidence type="ECO:0000259" key="1">
    <source>
        <dbReference type="Pfam" id="PF04965"/>
    </source>
</evidence>
<dbReference type="SUPFAM" id="SSF160719">
    <property type="entry name" value="gpW/gp25-like"/>
    <property type="match status" value="1"/>
</dbReference>
<dbReference type="EMBL" id="CP035107">
    <property type="protein sequence ID" value="QAR30238.1"/>
    <property type="molecule type" value="Genomic_DNA"/>
</dbReference>
<dbReference type="AlphaFoldDB" id="A0A410JQF6"/>
<gene>
    <name evidence="2" type="ORF">EQP59_02130</name>
</gene>
<feature type="domain" description="IraD/Gp25-like" evidence="1">
    <location>
        <begin position="26"/>
        <end position="123"/>
    </location>
</feature>
<name>A0A410JQF6_ORNRH</name>
<reference evidence="2 3" key="1">
    <citation type="submission" date="2019-01" db="EMBL/GenBank/DDBJ databases">
        <title>Whole Genome of Ornithobacterium rhinotracheale FARPER-174b.</title>
        <authorList>
            <person name="Tataje-Lavanda L.A."/>
            <person name="Montalvan A."/>
            <person name="Montesinos R."/>
            <person name="Zimic M."/>
            <person name="Fernandez-Sanchez M."/>
            <person name="Fernandez-Diaz M."/>
        </authorList>
    </citation>
    <scope>NUCLEOTIDE SEQUENCE [LARGE SCALE GENOMIC DNA]</scope>
    <source>
        <strain evidence="2 3">FARPER-174b</strain>
    </source>
</reference>
<dbReference type="Pfam" id="PF04965">
    <property type="entry name" value="GPW_gp25"/>
    <property type="match status" value="1"/>
</dbReference>
<dbReference type="InterPro" id="IPR007048">
    <property type="entry name" value="IraD/Gp25-like"/>
</dbReference>
<organism evidence="2 3">
    <name type="scientific">Ornithobacterium rhinotracheale</name>
    <dbReference type="NCBI Taxonomy" id="28251"/>
    <lineage>
        <taxon>Bacteria</taxon>
        <taxon>Pseudomonadati</taxon>
        <taxon>Bacteroidota</taxon>
        <taxon>Flavobacteriia</taxon>
        <taxon>Flavobacteriales</taxon>
        <taxon>Weeksellaceae</taxon>
        <taxon>Ornithobacterium</taxon>
    </lineage>
</organism>
<sequence>MSGAYYKLPIDFDALKQRKDLVQIPLEDSIRQHLFVLITTTLGECKFDHTYGCELWEMDFDLLKSDNELKQFICDSVFQSIKTHEKRLFLQNIDLRINQESFGSRKESRVKKKIVLSLKGLVRETNRELIYTTSFYVGPLSY</sequence>
<proteinExistence type="predicted"/>
<dbReference type="OrthoDB" id="1161413at2"/>
<accession>A0A410JQF6</accession>
<dbReference type="RefSeq" id="WP_128500740.1">
    <property type="nucleotide sequence ID" value="NZ_CP035107.1"/>
</dbReference>
<protein>
    <submittedName>
        <fullName evidence="2">Lysozyme</fullName>
    </submittedName>
</protein>
<evidence type="ECO:0000313" key="3">
    <source>
        <dbReference type="Proteomes" id="UP000287701"/>
    </source>
</evidence>
<dbReference type="Gene3D" id="3.10.450.40">
    <property type="match status" value="1"/>
</dbReference>
<evidence type="ECO:0000313" key="2">
    <source>
        <dbReference type="EMBL" id="QAR30238.1"/>
    </source>
</evidence>
<dbReference type="Proteomes" id="UP000287701">
    <property type="component" value="Chromosome"/>
</dbReference>